<dbReference type="EMBL" id="CAEZVY010000146">
    <property type="protein sequence ID" value="CAB4650904.1"/>
    <property type="molecule type" value="Genomic_DNA"/>
</dbReference>
<feature type="domain" description="LysM" evidence="2">
    <location>
        <begin position="179"/>
        <end position="223"/>
    </location>
</feature>
<name>A0A6J6KRQ0_9ZZZZ</name>
<dbReference type="Pfam" id="PF01476">
    <property type="entry name" value="LysM"/>
    <property type="match status" value="2"/>
</dbReference>
<feature type="compositionally biased region" description="Low complexity" evidence="1">
    <location>
        <begin position="309"/>
        <end position="325"/>
    </location>
</feature>
<evidence type="ECO:0000313" key="3">
    <source>
        <dbReference type="EMBL" id="CAB4650904.1"/>
    </source>
</evidence>
<feature type="region of interest" description="Disordered" evidence="1">
    <location>
        <begin position="309"/>
        <end position="330"/>
    </location>
</feature>
<evidence type="ECO:0000259" key="2">
    <source>
        <dbReference type="PROSITE" id="PS51782"/>
    </source>
</evidence>
<dbReference type="SMART" id="SM00257">
    <property type="entry name" value="LysM"/>
    <property type="match status" value="2"/>
</dbReference>
<dbReference type="PROSITE" id="PS51782">
    <property type="entry name" value="LYSM"/>
    <property type="match status" value="2"/>
</dbReference>
<organism evidence="3">
    <name type="scientific">freshwater metagenome</name>
    <dbReference type="NCBI Taxonomy" id="449393"/>
    <lineage>
        <taxon>unclassified sequences</taxon>
        <taxon>metagenomes</taxon>
        <taxon>ecological metagenomes</taxon>
    </lineage>
</organism>
<feature type="region of interest" description="Disordered" evidence="1">
    <location>
        <begin position="251"/>
        <end position="270"/>
    </location>
</feature>
<dbReference type="PANTHER" id="PTHR33734">
    <property type="entry name" value="LYSM DOMAIN-CONTAINING GPI-ANCHORED PROTEIN 2"/>
    <property type="match status" value="1"/>
</dbReference>
<accession>A0A6J6KRQ0</accession>
<dbReference type="CDD" id="cd00118">
    <property type="entry name" value="LysM"/>
    <property type="match status" value="2"/>
</dbReference>
<dbReference type="PANTHER" id="PTHR33734:SF22">
    <property type="entry name" value="MEMBRANE-BOUND LYTIC MUREIN TRANSGLYCOSYLASE D"/>
    <property type="match status" value="1"/>
</dbReference>
<dbReference type="InterPro" id="IPR036779">
    <property type="entry name" value="LysM_dom_sf"/>
</dbReference>
<dbReference type="Gene3D" id="3.10.350.10">
    <property type="entry name" value="LysM domain"/>
    <property type="match status" value="2"/>
</dbReference>
<dbReference type="InterPro" id="IPR018392">
    <property type="entry name" value="LysM"/>
</dbReference>
<evidence type="ECO:0000256" key="1">
    <source>
        <dbReference type="SAM" id="MobiDB-lite"/>
    </source>
</evidence>
<sequence>MPEAEHSPRSADARVDSLEHAVLSGLTPRTHRFEGPSLKGTGGIRKTLFGSLPFLMTGTLAAGVGVAPAGPTSTEMTALQPGHARDDTRPGLAQRLSHAMLPIAHSIIAALRPDLPATYTVKAGDTVSSIAEAFELPTPAILTLNGLSWNSLVHEGQILKLSPEPTKKRAGSPARLAAGGYVVSPGDTVTTIAGRLGISAQALTAHNGLQPDSTIYAGQMLSVPGATRPTVERTAPTAMPVIASTPTVLSASTRNDGETDESAQADTSSGVPFDAADLPLAEAPALIVVQVPKKPAVVATKAPAANPAPVAQASAPAPAPEATASGEVGQPVAGSITPLNDERRANAQAIISVGRELGVPDYGIVIALATAMQESSLRNINWGDRDSVGLYQQRPSSGWGSVEQIMDAGYATRLFFGGPQNPNKGKTRGLLDITNWQSMTLTEAAQRVQISAFPKAYAKWEPSAWAWLYELT</sequence>
<proteinExistence type="predicted"/>
<feature type="domain" description="LysM" evidence="2">
    <location>
        <begin position="117"/>
        <end position="161"/>
    </location>
</feature>
<gene>
    <name evidence="3" type="ORF">UFOPK2158_01189</name>
</gene>
<dbReference type="SUPFAM" id="SSF54106">
    <property type="entry name" value="LysM domain"/>
    <property type="match status" value="2"/>
</dbReference>
<dbReference type="AlphaFoldDB" id="A0A6J6KRQ0"/>
<protein>
    <submittedName>
        <fullName evidence="3">Unannotated protein</fullName>
    </submittedName>
</protein>
<reference evidence="3" key="1">
    <citation type="submission" date="2020-05" db="EMBL/GenBank/DDBJ databases">
        <authorList>
            <person name="Chiriac C."/>
            <person name="Salcher M."/>
            <person name="Ghai R."/>
            <person name="Kavagutti S V."/>
        </authorList>
    </citation>
    <scope>NUCLEOTIDE SEQUENCE</scope>
</reference>